<dbReference type="Proteomes" id="UP000694300">
    <property type="component" value="Unassembled WGS sequence"/>
</dbReference>
<dbReference type="InterPro" id="IPR019675">
    <property type="entry name" value="DUF2550"/>
</dbReference>
<keyword evidence="1" id="KW-0812">Transmembrane</keyword>
<comment type="caution">
    <text evidence="2">The sequence shown here is derived from an EMBL/GenBank/DDBJ whole genome shotgun (WGS) entry which is preliminary data.</text>
</comment>
<keyword evidence="1" id="KW-1133">Transmembrane helix</keyword>
<reference evidence="2 3" key="1">
    <citation type="submission" date="2020-11" db="EMBL/GenBank/DDBJ databases">
        <title>Pseudonocardia abyssalis sp. nov. and Pseudonocardia oceani sp. nov., description and phylogenomic analysis of two novel actinomycetes isolated from the deep Southern Ocean.</title>
        <authorList>
            <person name="Parra J."/>
        </authorList>
    </citation>
    <scope>NUCLEOTIDE SEQUENCE [LARGE SCALE GENOMIC DNA]</scope>
    <source>
        <strain evidence="3">KRD185</strain>
    </source>
</reference>
<gene>
    <name evidence="2" type="ORF">I4I82_07965</name>
</gene>
<evidence type="ECO:0000313" key="2">
    <source>
        <dbReference type="EMBL" id="MBW0127618.1"/>
    </source>
</evidence>
<evidence type="ECO:0000313" key="3">
    <source>
        <dbReference type="Proteomes" id="UP000694300"/>
    </source>
</evidence>
<organism evidence="2 3">
    <name type="scientific">Pseudonocardia oceani</name>
    <dbReference type="NCBI Taxonomy" id="2792013"/>
    <lineage>
        <taxon>Bacteria</taxon>
        <taxon>Bacillati</taxon>
        <taxon>Actinomycetota</taxon>
        <taxon>Actinomycetes</taxon>
        <taxon>Pseudonocardiales</taxon>
        <taxon>Pseudonocardiaceae</taxon>
        <taxon>Pseudonocardia</taxon>
    </lineage>
</organism>
<name>A0ABS6U6K4_9PSEU</name>
<proteinExistence type="predicted"/>
<dbReference type="EMBL" id="JADQDF010000001">
    <property type="protein sequence ID" value="MBW0127618.1"/>
    <property type="molecule type" value="Genomic_DNA"/>
</dbReference>
<accession>A0ABS6U6K4</accession>
<evidence type="ECO:0000256" key="1">
    <source>
        <dbReference type="SAM" id="Phobius"/>
    </source>
</evidence>
<dbReference type="Pfam" id="PF10739">
    <property type="entry name" value="DUF2550"/>
    <property type="match status" value="1"/>
</dbReference>
<dbReference type="RefSeq" id="WP_218589778.1">
    <property type="nucleotide sequence ID" value="NZ_JADQDE010000002.1"/>
</dbReference>
<protein>
    <submittedName>
        <fullName evidence="2">DUF2550 domain-containing protein</fullName>
    </submittedName>
</protein>
<keyword evidence="1" id="KW-0472">Membrane</keyword>
<sequence>MAATALGIVLIAACLCLGYLAFRRVRLMRGGGVDLNLRRRPAGVSRFASRDASAGWHSGVARYRGDELAWFRLTSFRPGASLQLDRNQLEIVDRRLPADAEAYVMPSTAAVLRCRSHGVDVELAMTPGVLMGFLAWLEAAPPGRSTGYRQAS</sequence>
<keyword evidence="3" id="KW-1185">Reference proteome</keyword>
<feature type="transmembrane region" description="Helical" evidence="1">
    <location>
        <begin position="6"/>
        <end position="22"/>
    </location>
</feature>